<evidence type="ECO:0000313" key="6">
    <source>
        <dbReference type="Proteomes" id="UP000243053"/>
    </source>
</evidence>
<keyword evidence="3" id="KW-0175">Coiled coil</keyword>
<dbReference type="Proteomes" id="UP000243053">
    <property type="component" value="Unassembled WGS sequence"/>
</dbReference>
<feature type="domain" description="Histidine kinase" evidence="4">
    <location>
        <begin position="171"/>
        <end position="403"/>
    </location>
</feature>
<dbReference type="EMBL" id="MAAF01000045">
    <property type="protein sequence ID" value="OUR81519.1"/>
    <property type="molecule type" value="Genomic_DNA"/>
</dbReference>
<dbReference type="InterPro" id="IPR003594">
    <property type="entry name" value="HATPase_dom"/>
</dbReference>
<dbReference type="InterPro" id="IPR004358">
    <property type="entry name" value="Sig_transdc_His_kin-like_C"/>
</dbReference>
<dbReference type="PRINTS" id="PR00344">
    <property type="entry name" value="BCTRLSENSOR"/>
</dbReference>
<name>A0A1Y5EG87_COLPS</name>
<dbReference type="Pfam" id="PF01590">
    <property type="entry name" value="GAF"/>
    <property type="match status" value="1"/>
</dbReference>
<dbReference type="Gene3D" id="3.30.450.40">
    <property type="match status" value="1"/>
</dbReference>
<keyword evidence="5" id="KW-0418">Kinase</keyword>
<evidence type="ECO:0000256" key="3">
    <source>
        <dbReference type="SAM" id="Coils"/>
    </source>
</evidence>
<gene>
    <name evidence="5" type="ORF">A9Q75_07435</name>
</gene>
<dbReference type="SMART" id="SM00065">
    <property type="entry name" value="GAF"/>
    <property type="match status" value="1"/>
</dbReference>
<dbReference type="PROSITE" id="PS50109">
    <property type="entry name" value="HIS_KIN"/>
    <property type="match status" value="1"/>
</dbReference>
<evidence type="ECO:0000259" key="4">
    <source>
        <dbReference type="PROSITE" id="PS50109"/>
    </source>
</evidence>
<evidence type="ECO:0000256" key="2">
    <source>
        <dbReference type="ARBA" id="ARBA00012438"/>
    </source>
</evidence>
<dbReference type="InterPro" id="IPR029016">
    <property type="entry name" value="GAF-like_dom_sf"/>
</dbReference>
<dbReference type="SUPFAM" id="SSF55874">
    <property type="entry name" value="ATPase domain of HSP90 chaperone/DNA topoisomerase II/histidine kinase"/>
    <property type="match status" value="1"/>
</dbReference>
<keyword evidence="5" id="KW-0808">Transferase</keyword>
<dbReference type="InterPro" id="IPR036890">
    <property type="entry name" value="HATPase_C_sf"/>
</dbReference>
<dbReference type="SMART" id="SM00387">
    <property type="entry name" value="HATPase_c"/>
    <property type="match status" value="1"/>
</dbReference>
<proteinExistence type="predicted"/>
<dbReference type="Gene3D" id="1.10.287.130">
    <property type="match status" value="1"/>
</dbReference>
<dbReference type="InterPro" id="IPR003018">
    <property type="entry name" value="GAF"/>
</dbReference>
<comment type="caution">
    <text evidence="5">The sequence shown here is derived from an EMBL/GenBank/DDBJ whole genome shotgun (WGS) entry which is preliminary data.</text>
</comment>
<dbReference type="Pfam" id="PF02518">
    <property type="entry name" value="HATPase_c"/>
    <property type="match status" value="1"/>
</dbReference>
<organism evidence="5 6">
    <name type="scientific">Colwellia psychrerythraea</name>
    <name type="common">Vibrio psychroerythus</name>
    <dbReference type="NCBI Taxonomy" id="28229"/>
    <lineage>
        <taxon>Bacteria</taxon>
        <taxon>Pseudomonadati</taxon>
        <taxon>Pseudomonadota</taxon>
        <taxon>Gammaproteobacteria</taxon>
        <taxon>Alteromonadales</taxon>
        <taxon>Colwelliaceae</taxon>
        <taxon>Colwellia</taxon>
    </lineage>
</organism>
<dbReference type="InterPro" id="IPR036097">
    <property type="entry name" value="HisK_dim/P_sf"/>
</dbReference>
<dbReference type="SUPFAM" id="SSF47384">
    <property type="entry name" value="Homodimeric domain of signal transducing histidine kinase"/>
    <property type="match status" value="1"/>
</dbReference>
<evidence type="ECO:0000256" key="1">
    <source>
        <dbReference type="ARBA" id="ARBA00000085"/>
    </source>
</evidence>
<reference evidence="6" key="1">
    <citation type="journal article" date="2017" name="Proc. Natl. Acad. Sci. U.S.A.">
        <title>Simulation of Deepwater Horizon oil plume reveals substrate specialization within a complex community of hydrocarbon degraders.</title>
        <authorList>
            <person name="Hu P."/>
            <person name="Dubinsky E.A."/>
            <person name="Probst A.J."/>
            <person name="Wang J."/>
            <person name="Sieber C.M.K."/>
            <person name="Tom L.M."/>
            <person name="Gardinali P."/>
            <person name="Banfield J.F."/>
            <person name="Atlas R.M."/>
            <person name="Andersen G.L."/>
        </authorList>
    </citation>
    <scope>NUCLEOTIDE SEQUENCE [LARGE SCALE GENOMIC DNA]</scope>
</reference>
<accession>A0A1Y5EG87</accession>
<protein>
    <recommendedName>
        <fullName evidence="2">histidine kinase</fullName>
        <ecNumber evidence="2">2.7.13.3</ecNumber>
    </recommendedName>
</protein>
<dbReference type="PANTHER" id="PTHR43065">
    <property type="entry name" value="SENSOR HISTIDINE KINASE"/>
    <property type="match status" value="1"/>
</dbReference>
<comment type="catalytic activity">
    <reaction evidence="1">
        <text>ATP + protein L-histidine = ADP + protein N-phospho-L-histidine.</text>
        <dbReference type="EC" id="2.7.13.3"/>
    </reaction>
</comment>
<dbReference type="InterPro" id="IPR005467">
    <property type="entry name" value="His_kinase_dom"/>
</dbReference>
<dbReference type="Gene3D" id="3.30.565.10">
    <property type="entry name" value="Histidine kinase-like ATPase, C-terminal domain"/>
    <property type="match status" value="1"/>
</dbReference>
<dbReference type="CDD" id="cd00075">
    <property type="entry name" value="HATPase"/>
    <property type="match status" value="1"/>
</dbReference>
<evidence type="ECO:0000313" key="5">
    <source>
        <dbReference type="EMBL" id="OUR81519.1"/>
    </source>
</evidence>
<dbReference type="GO" id="GO:0000155">
    <property type="term" value="F:phosphorelay sensor kinase activity"/>
    <property type="evidence" value="ECO:0007669"/>
    <property type="project" value="InterPro"/>
</dbReference>
<feature type="coiled-coil region" evidence="3">
    <location>
        <begin position="133"/>
        <end position="175"/>
    </location>
</feature>
<dbReference type="EC" id="2.7.13.3" evidence="2"/>
<dbReference type="SUPFAM" id="SSF55781">
    <property type="entry name" value="GAF domain-like"/>
    <property type="match status" value="1"/>
</dbReference>
<dbReference type="AlphaFoldDB" id="A0A1Y5EG87"/>
<sequence length="409" mass="45573">MYYQKNEELIDSWNKTLAVVAKLASVPVALVMKIEKNNISVFSKNNGTSDNPYTIGNSECLNGSGLYCEQVIKSQKILNIPNALSDKNWNNNPDLKLNMVSYLGLPIIDETGSPFGTICILDNKEHVFSETTIELLEAIKQSFEVQLKQLHQQHIAEEKQKLEELSILISGLSHEINTPLGIGITATSIIESNIDNIQQKLQSKSLNQNTLTLCLSTIKESVNLLSNSLSHTAEQVEKLQDLLICNDVNNHQLIELSSLVKSTLKKHKDILNIGNVKYKIKHHEHNDTLAFVAPHLLKQVLLILCKNSLEHGLADIPTPSISIEFENHLDLIKLHFRDNGKGIAHSEHIKIFNPFYTTNRVMGSSGMGLSLAKRIITQQLHGEISILDSPSGVHFVITLPKCAYLSSNK</sequence>